<dbReference type="EMBL" id="BARU01022882">
    <property type="protein sequence ID" value="GAH47893.1"/>
    <property type="molecule type" value="Genomic_DNA"/>
</dbReference>
<keyword evidence="1" id="KW-1133">Transmembrane helix</keyword>
<dbReference type="InterPro" id="IPR036374">
    <property type="entry name" value="OxRdtase_Mopterin-bd_sf"/>
</dbReference>
<keyword evidence="1" id="KW-0472">Membrane</keyword>
<reference evidence="2" key="1">
    <citation type="journal article" date="2014" name="Front. Microbiol.">
        <title>High frequency of phylogenetically diverse reductive dehalogenase-homologous genes in deep subseafloor sedimentary metagenomes.</title>
        <authorList>
            <person name="Kawai M."/>
            <person name="Futagami T."/>
            <person name="Toyoda A."/>
            <person name="Takaki Y."/>
            <person name="Nishi S."/>
            <person name="Hori S."/>
            <person name="Arai W."/>
            <person name="Tsubouchi T."/>
            <person name="Morono Y."/>
            <person name="Uchiyama I."/>
            <person name="Ito T."/>
            <person name="Fujiyama A."/>
            <person name="Inagaki F."/>
            <person name="Takami H."/>
        </authorList>
    </citation>
    <scope>NUCLEOTIDE SEQUENCE</scope>
    <source>
        <strain evidence="2">Expedition CK06-06</strain>
    </source>
</reference>
<dbReference type="SUPFAM" id="SSF56524">
    <property type="entry name" value="Oxidoreductase molybdopterin-binding domain"/>
    <property type="match status" value="1"/>
</dbReference>
<keyword evidence="1" id="KW-0812">Transmembrane</keyword>
<feature type="transmembrane region" description="Helical" evidence="1">
    <location>
        <begin position="170"/>
        <end position="192"/>
    </location>
</feature>
<comment type="caution">
    <text evidence="2">The sequence shown here is derived from an EMBL/GenBank/DDBJ whole genome shotgun (WGS) entry which is preliminary data.</text>
</comment>
<dbReference type="AlphaFoldDB" id="X1HRH7"/>
<proteinExistence type="predicted"/>
<evidence type="ECO:0000313" key="2">
    <source>
        <dbReference type="EMBL" id="GAH47893.1"/>
    </source>
</evidence>
<organism evidence="2">
    <name type="scientific">marine sediment metagenome</name>
    <dbReference type="NCBI Taxonomy" id="412755"/>
    <lineage>
        <taxon>unclassified sequences</taxon>
        <taxon>metagenomes</taxon>
        <taxon>ecological metagenomes</taxon>
    </lineage>
</organism>
<feature type="non-terminal residue" evidence="2">
    <location>
        <position position="279"/>
    </location>
</feature>
<feature type="transmembrane region" description="Helical" evidence="1">
    <location>
        <begin position="31"/>
        <end position="50"/>
    </location>
</feature>
<evidence type="ECO:0000256" key="1">
    <source>
        <dbReference type="SAM" id="Phobius"/>
    </source>
</evidence>
<protein>
    <submittedName>
        <fullName evidence="2">Uncharacterized protein</fullName>
    </submittedName>
</protein>
<feature type="transmembrane region" description="Helical" evidence="1">
    <location>
        <begin position="90"/>
        <end position="111"/>
    </location>
</feature>
<accession>X1HRH7</accession>
<feature type="transmembrane region" description="Helical" evidence="1">
    <location>
        <begin position="62"/>
        <end position="84"/>
    </location>
</feature>
<feature type="transmembrane region" description="Helical" evidence="1">
    <location>
        <begin position="118"/>
        <end position="140"/>
    </location>
</feature>
<gene>
    <name evidence="2" type="ORF">S03H2_37211</name>
</gene>
<sequence length="279" mass="30346">MIALMYLANQLAGLSFIPFDLFNWITKVLPGPVVTFGIDLMIDVLLLLGINVADAAKTAEQMMAVFGFFVLGTLLGAGFFVYASRVKEKPGIAGGLLSGALFGLPMIEVSVGVGTSDLIPAVNILWLVGLFAAWGLLLSWTTGNLYKYEQAVSEGEPEIRDVQRLNRRQFLITLGAASASITVVGTGLATFLERSERSRRQAELEGSMAHQVEVLEGKQLPNLDDPVTPAPGTRPEYTPLKDHYKVFIEVEPTEIDGSTWHLPITGLVENPLMLTKEEL</sequence>
<name>X1HRH7_9ZZZZ</name>